<feature type="region of interest" description="Disordered" evidence="1">
    <location>
        <begin position="94"/>
        <end position="122"/>
    </location>
</feature>
<evidence type="ECO:0000313" key="5">
    <source>
        <dbReference type="EMBL" id="OXA40499.1"/>
    </source>
</evidence>
<accession>A0A226D5L0</accession>
<dbReference type="PANTHER" id="PTHR22255:SF9">
    <property type="entry name" value="LP06548P"/>
    <property type="match status" value="1"/>
</dbReference>
<keyword evidence="6" id="KW-1185">Reference proteome</keyword>
<gene>
    <name evidence="5" type="ORF">Fcan01_24623</name>
</gene>
<dbReference type="GO" id="GO:0061909">
    <property type="term" value="P:autophagosome-lysosome fusion"/>
    <property type="evidence" value="ECO:0007669"/>
    <property type="project" value="TreeGrafter"/>
</dbReference>
<evidence type="ECO:0000313" key="6">
    <source>
        <dbReference type="Proteomes" id="UP000198287"/>
    </source>
</evidence>
<dbReference type="Proteomes" id="UP000198287">
    <property type="component" value="Unassembled WGS sequence"/>
</dbReference>
<dbReference type="OrthoDB" id="9979716at2759"/>
<organism evidence="5 6">
    <name type="scientific">Folsomia candida</name>
    <name type="common">Springtail</name>
    <dbReference type="NCBI Taxonomy" id="158441"/>
    <lineage>
        <taxon>Eukaryota</taxon>
        <taxon>Metazoa</taxon>
        <taxon>Ecdysozoa</taxon>
        <taxon>Arthropoda</taxon>
        <taxon>Hexapoda</taxon>
        <taxon>Collembola</taxon>
        <taxon>Entomobryomorpha</taxon>
        <taxon>Isotomoidea</taxon>
        <taxon>Isotomidae</taxon>
        <taxon>Proisotominae</taxon>
        <taxon>Folsomia</taxon>
    </lineage>
</organism>
<feature type="domain" description="DUF7042" evidence="3">
    <location>
        <begin position="249"/>
        <end position="378"/>
    </location>
</feature>
<evidence type="ECO:0000256" key="1">
    <source>
        <dbReference type="SAM" id="MobiDB-lite"/>
    </source>
</evidence>
<dbReference type="InterPro" id="IPR055472">
    <property type="entry name" value="DUF7044"/>
</dbReference>
<feature type="domain" description="DUF7044" evidence="4">
    <location>
        <begin position="141"/>
        <end position="230"/>
    </location>
</feature>
<dbReference type="AlphaFoldDB" id="A0A226D5L0"/>
<keyword evidence="2" id="KW-0812">Transmembrane</keyword>
<dbReference type="InterPro" id="IPR055470">
    <property type="entry name" value="DUF7042"/>
</dbReference>
<proteinExistence type="predicted"/>
<evidence type="ECO:0000256" key="2">
    <source>
        <dbReference type="SAM" id="Phobius"/>
    </source>
</evidence>
<keyword evidence="2" id="KW-1133">Transmembrane helix</keyword>
<feature type="transmembrane region" description="Helical" evidence="2">
    <location>
        <begin position="698"/>
        <end position="719"/>
    </location>
</feature>
<feature type="region of interest" description="Disordered" evidence="1">
    <location>
        <begin position="417"/>
        <end position="439"/>
    </location>
</feature>
<dbReference type="PANTHER" id="PTHR22255">
    <property type="entry name" value="LP06548P"/>
    <property type="match status" value="1"/>
</dbReference>
<sequence length="733" mass="79836">MRFSRKLRVTFFSFESSFGLLLLVNLTLLWGHGAVVSGLAVPATDSHTNLSGTIPVVSPSAQVALAATTTTATNHSIPASHPAVDVHFEHVATTGPPSTTHPGDEYQNDQGHHNHYNSHTYQHDGAHFAGASASSLISRDNCNLPSHWKGEWFQSGVVSPIMIDHKSMGDKGTCIERSGDKFLFYEKATNCYRCLVIQSRQNSNQQSSNVLQYKESPDCEDNRDSLDHLCMLIPGDATLYSLFRIDAQPEDCPFKGAPYTFTYNRGHGECKNPVSYIDTCTEPSRLRLRYESCPDIMKTESTVEELTCLGVWKDGSMNYGLGRLRLFGRTSTNEEAYRCFIFEKTKTGHNGYNVAISGDATCTGVSSATEGARALVLTKVVEKELVKCTFPPWMSSHHWHTLDGKMSAKLHHRNSTMHITEDSRRNSSSGQYSGHSSSSATHTGTFTGFGSVSGAGGGPLFSGGTRIVCQDRKDISDRHVAIVAHHTEGCKSESICMHIYRRDNHVTEVQMLRKSDHGMEDSDCFKSDALGPTLPYVTLVNPDAKAHRCPNLGKYMAAGGSPDTRRVVRDSCGPSGGQGAFHSVVVGCGNRATMEFHSKCDRQDPITSYECHGSWEENGTGYLIASPLSRSSTSARRYCFIYSEADEGLRVSSSSETCRRNVSPGVEAGVWAFNLTVDGQCAEAVTGASASFPKSCDLLISIGVLSSVILVTVSNFFLVSSSPSNRPSSTVLR</sequence>
<name>A0A226D5L0_FOLCA</name>
<evidence type="ECO:0000259" key="3">
    <source>
        <dbReference type="Pfam" id="PF23069"/>
    </source>
</evidence>
<dbReference type="EMBL" id="LNIX01000033">
    <property type="protein sequence ID" value="OXA40499.1"/>
    <property type="molecule type" value="Genomic_DNA"/>
</dbReference>
<dbReference type="OMA" id="INRTHIS"/>
<reference evidence="5 6" key="1">
    <citation type="submission" date="2015-12" db="EMBL/GenBank/DDBJ databases">
        <title>The genome of Folsomia candida.</title>
        <authorList>
            <person name="Faddeeva A."/>
            <person name="Derks M.F."/>
            <person name="Anvar Y."/>
            <person name="Smit S."/>
            <person name="Van Straalen N."/>
            <person name="Roelofs D."/>
        </authorList>
    </citation>
    <scope>NUCLEOTIDE SEQUENCE [LARGE SCALE GENOMIC DNA]</scope>
    <source>
        <strain evidence="5 6">VU population</strain>
        <tissue evidence="5">Whole body</tissue>
    </source>
</reference>
<dbReference type="STRING" id="158441.A0A226D5L0"/>
<feature type="compositionally biased region" description="Low complexity" evidence="1">
    <location>
        <begin position="427"/>
        <end position="439"/>
    </location>
</feature>
<keyword evidence="2" id="KW-0472">Membrane</keyword>
<dbReference type="Pfam" id="PF23069">
    <property type="entry name" value="DUF7042"/>
    <property type="match status" value="1"/>
</dbReference>
<protein>
    <submittedName>
        <fullName evidence="5">Uncharacterized protein</fullName>
    </submittedName>
</protein>
<dbReference type="Pfam" id="PF23071">
    <property type="entry name" value="DUF7044"/>
    <property type="match status" value="1"/>
</dbReference>
<evidence type="ECO:0000259" key="4">
    <source>
        <dbReference type="Pfam" id="PF23071"/>
    </source>
</evidence>
<comment type="caution">
    <text evidence="5">The sequence shown here is derived from an EMBL/GenBank/DDBJ whole genome shotgun (WGS) entry which is preliminary data.</text>
</comment>